<reference evidence="1" key="2">
    <citation type="submission" date="2020-05" db="UniProtKB">
        <authorList>
            <consortium name="EnsemblMetazoa"/>
        </authorList>
    </citation>
    <scope>IDENTIFICATION</scope>
    <source>
        <strain evidence="1">IAEA</strain>
    </source>
</reference>
<dbReference type="AlphaFoldDB" id="A0A1A9ZS41"/>
<dbReference type="VEuPathDB" id="VectorBase:GPAI023290"/>
<accession>A0A1A9ZS41</accession>
<evidence type="ECO:0000313" key="1">
    <source>
        <dbReference type="EnsemblMetazoa" id="GPAI023290-PA"/>
    </source>
</evidence>
<organism evidence="1 2">
    <name type="scientific">Glossina pallidipes</name>
    <name type="common">Tsetse fly</name>
    <dbReference type="NCBI Taxonomy" id="7398"/>
    <lineage>
        <taxon>Eukaryota</taxon>
        <taxon>Metazoa</taxon>
        <taxon>Ecdysozoa</taxon>
        <taxon>Arthropoda</taxon>
        <taxon>Hexapoda</taxon>
        <taxon>Insecta</taxon>
        <taxon>Pterygota</taxon>
        <taxon>Neoptera</taxon>
        <taxon>Endopterygota</taxon>
        <taxon>Diptera</taxon>
        <taxon>Brachycera</taxon>
        <taxon>Muscomorpha</taxon>
        <taxon>Hippoboscoidea</taxon>
        <taxon>Glossinidae</taxon>
        <taxon>Glossina</taxon>
    </lineage>
</organism>
<dbReference type="EnsemblMetazoa" id="GPAI023290-RA">
    <property type="protein sequence ID" value="GPAI023290-PA"/>
    <property type="gene ID" value="GPAI023290"/>
</dbReference>
<proteinExistence type="predicted"/>
<protein>
    <submittedName>
        <fullName evidence="1">Uncharacterized protein</fullName>
    </submittedName>
</protein>
<dbReference type="Proteomes" id="UP000092445">
    <property type="component" value="Unassembled WGS sequence"/>
</dbReference>
<sequence length="182" mass="19859">MKGQHLHRYVFNFIADPRVNPLKCTYFLTGTTSRSVANCNETVQDIKLKDFDNVVDDIKTRGDLDKVSTELELIYTEEVIGDRNWIAPDNREVIGADVLDAGSASVLGVAFSALFTLPDKREEPVGVEVAPLMLGAAVVAACPSLAEAAAILVLGAEVESGSKYIQAHLQHQKPFIFLIEKT</sequence>
<evidence type="ECO:0000313" key="2">
    <source>
        <dbReference type="Proteomes" id="UP000092445"/>
    </source>
</evidence>
<name>A0A1A9ZS41_GLOPL</name>
<reference evidence="2" key="1">
    <citation type="submission" date="2014-03" db="EMBL/GenBank/DDBJ databases">
        <authorList>
            <person name="Aksoy S."/>
            <person name="Warren W."/>
            <person name="Wilson R.K."/>
        </authorList>
    </citation>
    <scope>NUCLEOTIDE SEQUENCE [LARGE SCALE GENOMIC DNA]</scope>
    <source>
        <strain evidence="2">IAEA</strain>
    </source>
</reference>
<keyword evidence="2" id="KW-1185">Reference proteome</keyword>